<proteinExistence type="predicted"/>
<dbReference type="EMBL" id="QAAA01000009">
    <property type="protein sequence ID" value="PTN01958.1"/>
    <property type="molecule type" value="Genomic_DNA"/>
</dbReference>
<dbReference type="OrthoDB" id="7847197at2"/>
<reference evidence="1 2" key="1">
    <citation type="submission" date="2018-04" db="EMBL/GenBank/DDBJ databases">
        <title>Genomic Encyclopedia of Archaeal and Bacterial Type Strains, Phase II (KMG-II): from individual species to whole genera.</title>
        <authorList>
            <person name="Goeker M."/>
        </authorList>
    </citation>
    <scope>NUCLEOTIDE SEQUENCE [LARGE SCALE GENOMIC DNA]</scope>
    <source>
        <strain evidence="1 2">DSM 18064</strain>
    </source>
</reference>
<keyword evidence="2" id="KW-1185">Reference proteome</keyword>
<gene>
    <name evidence="1" type="ORF">C8N32_10982</name>
</gene>
<accession>A0A2T5BRP5</accession>
<evidence type="ECO:0000313" key="2">
    <source>
        <dbReference type="Proteomes" id="UP000243859"/>
    </source>
</evidence>
<dbReference type="AlphaFoldDB" id="A0A2T5BRP5"/>
<dbReference type="RefSeq" id="WP_107892625.1">
    <property type="nucleotide sequence ID" value="NZ_NHSI01000051.1"/>
</dbReference>
<evidence type="ECO:0000313" key="1">
    <source>
        <dbReference type="EMBL" id="PTN01958.1"/>
    </source>
</evidence>
<name>A0A2T5BRP5_9RHOB</name>
<comment type="caution">
    <text evidence="1">The sequence shown here is derived from an EMBL/GenBank/DDBJ whole genome shotgun (WGS) entry which is preliminary data.</text>
</comment>
<dbReference type="Proteomes" id="UP000243859">
    <property type="component" value="Unassembled WGS sequence"/>
</dbReference>
<protein>
    <submittedName>
        <fullName evidence="1">Uncharacterized protein</fullName>
    </submittedName>
</protein>
<organism evidence="1 2">
    <name type="scientific">Rhodovulum imhoffii</name>
    <dbReference type="NCBI Taxonomy" id="365340"/>
    <lineage>
        <taxon>Bacteria</taxon>
        <taxon>Pseudomonadati</taxon>
        <taxon>Pseudomonadota</taxon>
        <taxon>Alphaproteobacteria</taxon>
        <taxon>Rhodobacterales</taxon>
        <taxon>Paracoccaceae</taxon>
        <taxon>Rhodovulum</taxon>
    </lineage>
</organism>
<sequence length="653" mass="71746">MSHSKSVLAVVILAILIAFPARPEQVRVLSGDHPTFSRLVFLFDDPIKWELGRTAEGYLLRFDREDFEADLSRVFRLITRTRLQGVEKTVGPELRLKVDGMHHAHAFDYRRGVVVIDIRDGAPGPGARFEVPLSSQPAVSLPPPSARRPPINLIEPFLPEPKSEPSSAAMSAFARQMAREIGRAASEGLLEPADELPAPVSAPPDLDAGRNIRVRSSLERDRLAALPEAADGEACIENDKLALRDWGDARPIAEQLSATRALLLDGGDRPDSRAVETLVRLYLHLGFGAEARATLAQYDGLIEDAWLYATLAAALEGRPSPDAERMRRQMSCDGPVALWAVMAQTRLKPSDEIRVPAIRRAFSDLPPALRRQIGPALADRFLQVDDADTASFIRDSMERGAAGHAALALVDAKVKLESGQAGPAEGILNGVANTPGPEAPEALALLLEEKLQRDEKIEPLLLENALALAFELRREPLGSRLYRAVLQARAREGKFTEVFEQMRRHNLLADQALSDRVIAELARHGTDAQVLRYGLALTSRPDMPHPGGAVRAVLADRLRAIGFPKEASRLFSAPARVEPSQPTPLSDALSAWENQDWDRLKEIGSTEQKALADSYRTEDFVEDKPPLATARAKLERSVRTQEAVRALLEQTRQ</sequence>